<name>A0A4Y6UKN8_9PROT</name>
<protein>
    <submittedName>
        <fullName evidence="1">Uncharacterized protein</fullName>
    </submittedName>
</protein>
<dbReference type="OrthoDB" id="8677295at2"/>
<dbReference type="Proteomes" id="UP000316313">
    <property type="component" value="Chromosome"/>
</dbReference>
<dbReference type="KEGG" id="ssam:E3D00_02610"/>
<dbReference type="EMBL" id="CP038141">
    <property type="protein sequence ID" value="QDH16585.1"/>
    <property type="molecule type" value="Genomic_DNA"/>
</dbReference>
<gene>
    <name evidence="1" type="ORF">E3D00_02610</name>
</gene>
<sequence>MELLDALKIPYDRGDRSWYYRTLINYGDPYGKLALGVVEQSLFSGRVARHFAEFITSEWWFGQELDNNKWLGISYALMTADYNARLNPTAKDQTNNLYWTTIRDYHAKVFRDHHITELAWTAFIPLELAGASKGAQLWSDMLRSGIIPSSYETVMSLIPAFAQRARMPLLPPAEDQTGIINFANSMNLLIAGVTLDTIRSGGHLVSSKINANLLEKCRSPVQEAKKQLEAMRCATTSPQVEKALLWLEAIAFHTGPEAAVDETFGSVGSTLFPPAY</sequence>
<keyword evidence="2" id="KW-1185">Reference proteome</keyword>
<dbReference type="RefSeq" id="WP_141459684.1">
    <property type="nucleotide sequence ID" value="NZ_CP038141.1"/>
</dbReference>
<dbReference type="AlphaFoldDB" id="A0A4Y6UKN8"/>
<organism evidence="1 2">
    <name type="scientific">Swingsia samuiensis</name>
    <dbReference type="NCBI Taxonomy" id="1293412"/>
    <lineage>
        <taxon>Bacteria</taxon>
        <taxon>Pseudomonadati</taxon>
        <taxon>Pseudomonadota</taxon>
        <taxon>Alphaproteobacteria</taxon>
        <taxon>Acetobacterales</taxon>
        <taxon>Acetobacteraceae</taxon>
        <taxon>Swingsia</taxon>
    </lineage>
</organism>
<accession>A0A4Y6UKN8</accession>
<proteinExistence type="predicted"/>
<reference evidence="1 2" key="1">
    <citation type="submission" date="2019-03" db="EMBL/GenBank/DDBJ databases">
        <title>The complete genome sequence of Swingsia samuiensis NBRC107927(T).</title>
        <authorList>
            <person name="Chua K.-O."/>
            <person name="Chan K.-G."/>
            <person name="See-Too W.-S."/>
        </authorList>
    </citation>
    <scope>NUCLEOTIDE SEQUENCE [LARGE SCALE GENOMIC DNA]</scope>
    <source>
        <strain evidence="1 2">AH83</strain>
    </source>
</reference>
<evidence type="ECO:0000313" key="1">
    <source>
        <dbReference type="EMBL" id="QDH16585.1"/>
    </source>
</evidence>
<evidence type="ECO:0000313" key="2">
    <source>
        <dbReference type="Proteomes" id="UP000316313"/>
    </source>
</evidence>